<dbReference type="AlphaFoldDB" id="A0A9P0TDN1"/>
<accession>A0A9P0TDN1</accession>
<dbReference type="Proteomes" id="UP001152562">
    <property type="component" value="Unassembled WGS sequence"/>
</dbReference>
<comment type="caution">
    <text evidence="1">The sequence shown here is derived from an EMBL/GenBank/DDBJ whole genome shotgun (WGS) entry which is preliminary data.</text>
</comment>
<organism evidence="1 2">
    <name type="scientific">Pieris brassicae</name>
    <name type="common">White butterfly</name>
    <name type="synonym">Large white butterfly</name>
    <dbReference type="NCBI Taxonomy" id="7116"/>
    <lineage>
        <taxon>Eukaryota</taxon>
        <taxon>Metazoa</taxon>
        <taxon>Ecdysozoa</taxon>
        <taxon>Arthropoda</taxon>
        <taxon>Hexapoda</taxon>
        <taxon>Insecta</taxon>
        <taxon>Pterygota</taxon>
        <taxon>Neoptera</taxon>
        <taxon>Endopterygota</taxon>
        <taxon>Lepidoptera</taxon>
        <taxon>Glossata</taxon>
        <taxon>Ditrysia</taxon>
        <taxon>Papilionoidea</taxon>
        <taxon>Pieridae</taxon>
        <taxon>Pierinae</taxon>
        <taxon>Pieris</taxon>
    </lineage>
</organism>
<evidence type="ECO:0000313" key="1">
    <source>
        <dbReference type="EMBL" id="CAH4027808.1"/>
    </source>
</evidence>
<dbReference type="EMBL" id="CALOZG010000005">
    <property type="protein sequence ID" value="CAH4027808.1"/>
    <property type="molecule type" value="Genomic_DNA"/>
</dbReference>
<protein>
    <submittedName>
        <fullName evidence="1">Uncharacterized protein</fullName>
    </submittedName>
</protein>
<sequence>MIIAVTGILDAVKAQGTPQPIPEFLRDSVRYLKIARSTGVAETFSRRWGRKRKVCDVVVVVDQAVGRQAREVGRRAQSVKLQTRAPKLRACERTENTTRQPCREDMRNEFPYEKTVKRS</sequence>
<proteinExistence type="predicted"/>
<reference evidence="1" key="1">
    <citation type="submission" date="2022-05" db="EMBL/GenBank/DDBJ databases">
        <authorList>
            <person name="Okamura Y."/>
        </authorList>
    </citation>
    <scope>NUCLEOTIDE SEQUENCE</scope>
</reference>
<evidence type="ECO:0000313" key="2">
    <source>
        <dbReference type="Proteomes" id="UP001152562"/>
    </source>
</evidence>
<keyword evidence="2" id="KW-1185">Reference proteome</keyword>
<gene>
    <name evidence="1" type="ORF">PIBRA_LOCUS4904</name>
</gene>
<name>A0A9P0TDN1_PIEBR</name>